<dbReference type="PROSITE" id="PS51892">
    <property type="entry name" value="SUBTILASE"/>
    <property type="match status" value="1"/>
</dbReference>
<dbReference type="InterPro" id="IPR051048">
    <property type="entry name" value="Peptidase_S8/S53_subtilisin"/>
</dbReference>
<keyword evidence="3 5" id="KW-0378">Hydrolase</keyword>
<dbReference type="InterPro" id="IPR022398">
    <property type="entry name" value="Peptidase_S8_His-AS"/>
</dbReference>
<name>A0A7R9XZW5_9VIRI</name>
<feature type="compositionally biased region" description="Basic and acidic residues" evidence="7">
    <location>
        <begin position="30"/>
        <end position="46"/>
    </location>
</feature>
<dbReference type="EMBL" id="HBDZ01005711">
    <property type="protein sequence ID" value="CAD8235913.1"/>
    <property type="molecule type" value="Transcribed_RNA"/>
</dbReference>
<dbReference type="InterPro" id="IPR023828">
    <property type="entry name" value="Peptidase_S8_Ser-AS"/>
</dbReference>
<dbReference type="PANTHER" id="PTHR43399:SF4">
    <property type="entry name" value="CELL WALL-ASSOCIATED PROTEASE"/>
    <property type="match status" value="1"/>
</dbReference>
<dbReference type="PROSITE" id="PS00136">
    <property type="entry name" value="SUBTILASE_ASP"/>
    <property type="match status" value="1"/>
</dbReference>
<keyword evidence="4 5" id="KW-0720">Serine protease</keyword>
<organism evidence="9">
    <name type="scientific">Prasinoderma coloniale</name>
    <dbReference type="NCBI Taxonomy" id="156133"/>
    <lineage>
        <taxon>Eukaryota</taxon>
        <taxon>Viridiplantae</taxon>
        <taxon>Prasinodermophyta</taxon>
        <taxon>Prasinodermophyceae</taxon>
        <taxon>Prasinodermales</taxon>
        <taxon>Prasinodermaceae</taxon>
        <taxon>Prasinoderma</taxon>
    </lineage>
</organism>
<dbReference type="InterPro" id="IPR023827">
    <property type="entry name" value="Peptidase_S8_Asp-AS"/>
</dbReference>
<evidence type="ECO:0000259" key="8">
    <source>
        <dbReference type="Pfam" id="PF00082"/>
    </source>
</evidence>
<feature type="region of interest" description="Disordered" evidence="7">
    <location>
        <begin position="1"/>
        <end position="65"/>
    </location>
</feature>
<evidence type="ECO:0000256" key="6">
    <source>
        <dbReference type="RuleBase" id="RU003355"/>
    </source>
</evidence>
<dbReference type="AlphaFoldDB" id="A0A7R9XZW5"/>
<comment type="similarity">
    <text evidence="1 5 6">Belongs to the peptidase S8 family.</text>
</comment>
<dbReference type="InterPro" id="IPR015500">
    <property type="entry name" value="Peptidase_S8_subtilisin-rel"/>
</dbReference>
<dbReference type="InterPro" id="IPR036852">
    <property type="entry name" value="Peptidase_S8/S53_dom_sf"/>
</dbReference>
<dbReference type="PRINTS" id="PR00723">
    <property type="entry name" value="SUBTILISIN"/>
</dbReference>
<dbReference type="GO" id="GO:0006508">
    <property type="term" value="P:proteolysis"/>
    <property type="evidence" value="ECO:0007669"/>
    <property type="project" value="UniProtKB-KW"/>
</dbReference>
<dbReference type="PANTHER" id="PTHR43399">
    <property type="entry name" value="SUBTILISIN-RELATED"/>
    <property type="match status" value="1"/>
</dbReference>
<dbReference type="Gene3D" id="3.40.50.200">
    <property type="entry name" value="Peptidase S8/S53 domain"/>
    <property type="match status" value="1"/>
</dbReference>
<dbReference type="PROSITE" id="PS00138">
    <property type="entry name" value="SUBTILASE_SER"/>
    <property type="match status" value="1"/>
</dbReference>
<gene>
    <name evidence="9" type="ORF">PCOL08062_LOCUS4373</name>
</gene>
<evidence type="ECO:0000256" key="5">
    <source>
        <dbReference type="PROSITE-ProRule" id="PRU01240"/>
    </source>
</evidence>
<evidence type="ECO:0000256" key="1">
    <source>
        <dbReference type="ARBA" id="ARBA00011073"/>
    </source>
</evidence>
<dbReference type="Pfam" id="PF00082">
    <property type="entry name" value="Peptidase_S8"/>
    <property type="match status" value="1"/>
</dbReference>
<proteinExistence type="inferred from homology"/>
<dbReference type="SUPFAM" id="SSF52743">
    <property type="entry name" value="Subtilisin-like"/>
    <property type="match status" value="1"/>
</dbReference>
<feature type="active site" description="Charge relay system" evidence="5">
    <location>
        <position position="176"/>
    </location>
</feature>
<feature type="active site" description="Charge relay system" evidence="5">
    <location>
        <position position="350"/>
    </location>
</feature>
<evidence type="ECO:0000313" key="9">
    <source>
        <dbReference type="EMBL" id="CAD8235913.1"/>
    </source>
</evidence>
<dbReference type="GO" id="GO:0004252">
    <property type="term" value="F:serine-type endopeptidase activity"/>
    <property type="evidence" value="ECO:0007669"/>
    <property type="project" value="UniProtKB-UniRule"/>
</dbReference>
<feature type="active site" description="Charge relay system" evidence="5">
    <location>
        <position position="134"/>
    </location>
</feature>
<reference evidence="9" key="1">
    <citation type="submission" date="2021-01" db="EMBL/GenBank/DDBJ databases">
        <authorList>
            <person name="Corre E."/>
            <person name="Pelletier E."/>
            <person name="Niang G."/>
            <person name="Scheremetjew M."/>
            <person name="Finn R."/>
            <person name="Kale V."/>
            <person name="Holt S."/>
            <person name="Cochrane G."/>
            <person name="Meng A."/>
            <person name="Brown T."/>
            <person name="Cohen L."/>
        </authorList>
    </citation>
    <scope>NUCLEOTIDE SEQUENCE</scope>
    <source>
        <strain evidence="9">CCMP1413</strain>
    </source>
</reference>
<sequence length="437" mass="45983">MPAVAPARAARARSRPDTRRSVHPCSTKRGSSEHEGDMRTSEEDKPLLQQSGDGAPTLPSDAPLHEIPKEDMANLDAHYGVYVDANALKAHTASDGLLDGAEQVFVPTAVWLTGASQYWLQGQTGQGTVVGVIDSGIDDSHPALKGKLLGRRDYVAMRNANGDRSKVEDPSTFNPHGTHVAGTIAAAPSKDNLLAGVAPGAQLYDYRVLGTDGRGFTDDIVNAIRDAVDDGCHVINMSLGSGFPSNAQQAALKYARDRNVALIAAAGNEQTARSLKDALSDPEISYPAYFPETLAVAACEFNDETGEVTPAAQNGVFFSNTNMRVDVAADGQDVISCVPGGGYAEYDGTSMASPCVAGMAALLRSRVARRSGEDVAAAVDLHALLKSEAVDTALVGPDTGSGKNQLFGFGICTLWAELPLRSGGEWRMPSLGLFRSQ</sequence>
<feature type="domain" description="Peptidase S8/S53" evidence="8">
    <location>
        <begin position="125"/>
        <end position="410"/>
    </location>
</feature>
<evidence type="ECO:0000256" key="7">
    <source>
        <dbReference type="SAM" id="MobiDB-lite"/>
    </source>
</evidence>
<dbReference type="InterPro" id="IPR000209">
    <property type="entry name" value="Peptidase_S8/S53_dom"/>
</dbReference>
<keyword evidence="2 5" id="KW-0645">Protease</keyword>
<dbReference type="PROSITE" id="PS00137">
    <property type="entry name" value="SUBTILASE_HIS"/>
    <property type="match status" value="1"/>
</dbReference>
<evidence type="ECO:0000256" key="3">
    <source>
        <dbReference type="ARBA" id="ARBA00022801"/>
    </source>
</evidence>
<protein>
    <recommendedName>
        <fullName evidence="8">Peptidase S8/S53 domain-containing protein</fullName>
    </recommendedName>
</protein>
<evidence type="ECO:0000256" key="4">
    <source>
        <dbReference type="ARBA" id="ARBA00022825"/>
    </source>
</evidence>
<accession>A0A7R9XZW5</accession>
<evidence type="ECO:0000256" key="2">
    <source>
        <dbReference type="ARBA" id="ARBA00022670"/>
    </source>
</evidence>